<protein>
    <recommendedName>
        <fullName evidence="1">Beta galactosidase small chain/ domain-containing protein</fullName>
    </recommendedName>
</protein>
<dbReference type="GO" id="GO:0004565">
    <property type="term" value="F:beta-galactosidase activity"/>
    <property type="evidence" value="ECO:0007669"/>
    <property type="project" value="InterPro"/>
</dbReference>
<organism evidence="2 3">
    <name type="scientific">Sclerotinia sclerotiorum (strain ATCC 18683 / 1980 / Ss-1)</name>
    <name type="common">White mold</name>
    <name type="synonym">Whetzelinia sclerotiorum</name>
    <dbReference type="NCBI Taxonomy" id="665079"/>
    <lineage>
        <taxon>Eukaryota</taxon>
        <taxon>Fungi</taxon>
        <taxon>Dikarya</taxon>
        <taxon>Ascomycota</taxon>
        <taxon>Pezizomycotina</taxon>
        <taxon>Leotiomycetes</taxon>
        <taxon>Helotiales</taxon>
        <taxon>Sclerotiniaceae</taxon>
        <taxon>Sclerotinia</taxon>
    </lineage>
</organism>
<sequence>MQHKLSASDESSIPRGLSTNTSHLDVVSSRTKYRITGSDFLFIFDAARGGLCQWNFTSPMTLKSGEIPISSIAPGFWRAPTDNDMPFDFPYYQRYGLDAMTSQLRSFNVEPSEDEVIITAVTFISPPILNWGFETITTYRISSTGSLQVKVNLKPTGSISKNLPRVGLDIKLHDDLDNVEWFGIGPGESYVDTCSSQKIGIYSADVDQLHTPYDVPQENGNRISTRWVKMTNSSGVGIRASSSGSPKSFQWAATRYSPTALQEERHPRDLVKGTDVLWRLDAKAAGVVSAACGPGVKEEFQVKCEEMEFEFVFERIGI</sequence>
<dbReference type="EMBL" id="CP017825">
    <property type="protein sequence ID" value="APA14396.1"/>
    <property type="molecule type" value="Genomic_DNA"/>
</dbReference>
<accession>A0A1D9QHI1</accession>
<dbReference type="AlphaFoldDB" id="A0A1D9QHI1"/>
<evidence type="ECO:0000313" key="2">
    <source>
        <dbReference type="EMBL" id="APA14396.1"/>
    </source>
</evidence>
<proteinExistence type="predicted"/>
<dbReference type="Gene3D" id="2.70.98.10">
    <property type="match status" value="1"/>
</dbReference>
<evidence type="ECO:0000259" key="1">
    <source>
        <dbReference type="SMART" id="SM01038"/>
    </source>
</evidence>
<dbReference type="PANTHER" id="PTHR46323">
    <property type="entry name" value="BETA-GALACTOSIDASE"/>
    <property type="match status" value="1"/>
</dbReference>
<dbReference type="OrthoDB" id="408532at2759"/>
<dbReference type="GO" id="GO:0005975">
    <property type="term" value="P:carbohydrate metabolic process"/>
    <property type="evidence" value="ECO:0007669"/>
    <property type="project" value="InterPro"/>
</dbReference>
<name>A0A1D9QHI1_SCLS1</name>
<dbReference type="VEuPathDB" id="FungiDB:sscle_12g091660"/>
<dbReference type="InterPro" id="IPR011013">
    <property type="entry name" value="Gal_mutarotase_sf_dom"/>
</dbReference>
<dbReference type="GO" id="GO:0009341">
    <property type="term" value="C:beta-galactosidase complex"/>
    <property type="evidence" value="ECO:0007669"/>
    <property type="project" value="InterPro"/>
</dbReference>
<dbReference type="SUPFAM" id="SSF74650">
    <property type="entry name" value="Galactose mutarotase-like"/>
    <property type="match status" value="1"/>
</dbReference>
<feature type="domain" description="Beta galactosidase small chain/" evidence="1">
    <location>
        <begin position="34"/>
        <end position="314"/>
    </location>
</feature>
<reference evidence="3" key="1">
    <citation type="journal article" date="2017" name="Genome Biol. Evol.">
        <title>The complete genome sequence of the phytopathogenic fungus Sclerotinia sclerotiorum reveals insights into the genome architecture of broad host range pathogens.</title>
        <authorList>
            <person name="Derbyshire M."/>
            <person name="Denton-Giles M."/>
            <person name="Hegedus D."/>
            <person name="Seifbarghy S."/>
            <person name="Rollins J."/>
            <person name="van Kan J."/>
            <person name="Seidl M.F."/>
            <person name="Faino L."/>
            <person name="Mbengue M."/>
            <person name="Navaud O."/>
            <person name="Raffaele S."/>
            <person name="Hammond-Kosack K."/>
            <person name="Heard S."/>
            <person name="Oliver R."/>
        </authorList>
    </citation>
    <scope>NUCLEOTIDE SEQUENCE [LARGE SCALE GENOMIC DNA]</scope>
    <source>
        <strain evidence="3">ATCC 18683 / 1980 / Ss-1</strain>
    </source>
</reference>
<dbReference type="PANTHER" id="PTHR46323:SF1">
    <property type="entry name" value="LACTASE"/>
    <property type="match status" value="1"/>
</dbReference>
<dbReference type="InterPro" id="IPR004199">
    <property type="entry name" value="B-gal_small/dom_5"/>
</dbReference>
<dbReference type="Pfam" id="PF02929">
    <property type="entry name" value="Bgal_small_N"/>
    <property type="match status" value="1"/>
</dbReference>
<dbReference type="InterPro" id="IPR014718">
    <property type="entry name" value="GH-type_carb-bd"/>
</dbReference>
<dbReference type="SMART" id="SM01038">
    <property type="entry name" value="Bgal_small_N"/>
    <property type="match status" value="1"/>
</dbReference>
<evidence type="ECO:0000313" key="3">
    <source>
        <dbReference type="Proteomes" id="UP000177798"/>
    </source>
</evidence>
<dbReference type="InterPro" id="IPR050347">
    <property type="entry name" value="Bact_Beta-galactosidase"/>
</dbReference>
<dbReference type="GO" id="GO:0030246">
    <property type="term" value="F:carbohydrate binding"/>
    <property type="evidence" value="ECO:0007669"/>
    <property type="project" value="InterPro"/>
</dbReference>
<gene>
    <name evidence="2" type="ORF">sscle_12g091660</name>
</gene>
<dbReference type="Proteomes" id="UP000177798">
    <property type="component" value="Chromosome 12"/>
</dbReference>